<feature type="compositionally biased region" description="Basic and acidic residues" evidence="2">
    <location>
        <begin position="605"/>
        <end position="617"/>
    </location>
</feature>
<reference evidence="3 4" key="1">
    <citation type="submission" date="2024-01" db="EMBL/GenBank/DDBJ databases">
        <title>A draft genome for a cacao thread blight-causing isolate of Paramarasmius palmivorus.</title>
        <authorList>
            <person name="Baruah I.K."/>
            <person name="Bukari Y."/>
            <person name="Amoako-Attah I."/>
            <person name="Meinhardt L.W."/>
            <person name="Bailey B.A."/>
            <person name="Cohen S.P."/>
        </authorList>
    </citation>
    <scope>NUCLEOTIDE SEQUENCE [LARGE SCALE GENOMIC DNA]</scope>
    <source>
        <strain evidence="3 4">GH-12</strain>
    </source>
</reference>
<evidence type="ECO:0000256" key="2">
    <source>
        <dbReference type="SAM" id="MobiDB-lite"/>
    </source>
</evidence>
<evidence type="ECO:0000313" key="3">
    <source>
        <dbReference type="EMBL" id="KAK7037391.1"/>
    </source>
</evidence>
<feature type="compositionally biased region" description="Polar residues" evidence="2">
    <location>
        <begin position="1"/>
        <end position="25"/>
    </location>
</feature>
<accession>A0AAW0CFT8</accession>
<proteinExistence type="predicted"/>
<comment type="caution">
    <text evidence="3">The sequence shown here is derived from an EMBL/GenBank/DDBJ whole genome shotgun (WGS) entry which is preliminary data.</text>
</comment>
<sequence>MASTTRSYDASKDTPTTAEVPNMQGQVPGLVHREKVSTPIAPTKHDRNRNEYSSDDIAVDSDGTCFDSDHGIQSHRSDSFGQYDAEADVLMVKASAAIVERRGAAVSRQLHRALVRSFQSQSTAVVSKDTSLPAPHSNPEAISFEEISSHLARRMQELLAWDGELARKELSLSEIEESLRTLRVLSPAVDPQKTYRTWFNLHTRRMEEASRVHSKAKELCERELELNQLFNTVSVKATELDVLENSLRHREEDIQKRDDILGTAEMAVRVIEDHLRDREAHVEEKERFQDEKETLLKQREAAIQHKESELGQSAALQETTSTVLRHREETLSVAEAAASEREEKLASREQEARQRSQVVQQQQQVLSQGLITYQNDLSALRRREDVIRSTEVELVEQASSQAATDASLCQREKNVSIRERATSEQEALLLTRSSELEHWADALRQNEESLTTALDEHKNSISKLESHRKAVVHREMEVNTIAASQNAAIAALSQREDAVFIRERETSEREEAVLNQDLSLRNRAQALDSQQMILSEAQAAHEVKDCALQTRQVSIQQQDEDLTEKIRSHEVAVQSLSRREDQVLRQEQAILHREQALTTKGNALTEKEESLTQREKANSSQKGNKLKTREEAIRKAEEELEKVPMREASSESNELHDLQDRPDPTESILEEKSE</sequence>
<dbReference type="EMBL" id="JAYKXP010000047">
    <property type="protein sequence ID" value="KAK7037391.1"/>
    <property type="molecule type" value="Genomic_DNA"/>
</dbReference>
<keyword evidence="4" id="KW-1185">Reference proteome</keyword>
<protein>
    <submittedName>
        <fullName evidence="3">Uncharacterized protein</fullName>
    </submittedName>
</protein>
<feature type="region of interest" description="Disordered" evidence="2">
    <location>
        <begin position="596"/>
        <end position="674"/>
    </location>
</feature>
<evidence type="ECO:0000313" key="4">
    <source>
        <dbReference type="Proteomes" id="UP001383192"/>
    </source>
</evidence>
<keyword evidence="1" id="KW-0175">Coiled coil</keyword>
<feature type="compositionally biased region" description="Basic and acidic residues" evidence="2">
    <location>
        <begin position="627"/>
        <end position="674"/>
    </location>
</feature>
<feature type="region of interest" description="Disordered" evidence="2">
    <location>
        <begin position="1"/>
        <end position="51"/>
    </location>
</feature>
<dbReference type="AlphaFoldDB" id="A0AAW0CFT8"/>
<name>A0AAW0CFT8_9AGAR</name>
<dbReference type="Proteomes" id="UP001383192">
    <property type="component" value="Unassembled WGS sequence"/>
</dbReference>
<feature type="coiled-coil region" evidence="1">
    <location>
        <begin position="271"/>
        <end position="305"/>
    </location>
</feature>
<organism evidence="3 4">
    <name type="scientific">Paramarasmius palmivorus</name>
    <dbReference type="NCBI Taxonomy" id="297713"/>
    <lineage>
        <taxon>Eukaryota</taxon>
        <taxon>Fungi</taxon>
        <taxon>Dikarya</taxon>
        <taxon>Basidiomycota</taxon>
        <taxon>Agaricomycotina</taxon>
        <taxon>Agaricomycetes</taxon>
        <taxon>Agaricomycetidae</taxon>
        <taxon>Agaricales</taxon>
        <taxon>Marasmiineae</taxon>
        <taxon>Marasmiaceae</taxon>
        <taxon>Paramarasmius</taxon>
    </lineage>
</organism>
<gene>
    <name evidence="3" type="ORF">VNI00_011141</name>
</gene>
<evidence type="ECO:0000256" key="1">
    <source>
        <dbReference type="SAM" id="Coils"/>
    </source>
</evidence>